<evidence type="ECO:0000313" key="4">
    <source>
        <dbReference type="EMBL" id="PKF73079.1"/>
    </source>
</evidence>
<dbReference type="SUPFAM" id="SSF51735">
    <property type="entry name" value="NAD(P)-binding Rossmann-fold domains"/>
    <property type="match status" value="1"/>
</dbReference>
<name>A0A2I0CU95_9PSED</name>
<comment type="pathway">
    <text evidence="1">Bacterial outer membrane biogenesis; LPS O-antigen biosynthesis.</text>
</comment>
<sequence length="326" mass="35692">MDSLACGLSGKHLLLTGGTGFFGKWLLALLYKLEQQGLDISVTVVSRDPERFLSRHPEYRLCPWVHWLACDIRNSLSLRGRPIDLVLHAATDTSQHAHAQPLALFDTVVCGVRQVLDIAVRHGARRILLTGSGAQYGALHLGRAAAEDSPSACDCTFVGSAYSEAKRVQELMAVIYAKEFSIEPILTRCFTFAGPGLPPDGHFAFGNFVKDALYRDAIVIKSRGLSMRSYLHGADLAAWLLFLLLYGRPGEAYNVGSDSVISISELAQRIKMRLAPAKKLICMGAETASESYYVPNIVKARALGLAPWSSLDESIDDTARWLKSQV</sequence>
<dbReference type="Proteomes" id="UP000242861">
    <property type="component" value="Unassembled WGS sequence"/>
</dbReference>
<gene>
    <name evidence="4" type="ORF">CW360_01050</name>
</gene>
<evidence type="ECO:0000313" key="5">
    <source>
        <dbReference type="Proteomes" id="UP000242861"/>
    </source>
</evidence>
<dbReference type="EMBL" id="PIYS01000002">
    <property type="protein sequence ID" value="PKF73079.1"/>
    <property type="molecule type" value="Genomic_DNA"/>
</dbReference>
<dbReference type="InterPro" id="IPR036291">
    <property type="entry name" value="NAD(P)-bd_dom_sf"/>
</dbReference>
<dbReference type="AlphaFoldDB" id="A0A2I0CU95"/>
<proteinExistence type="inferred from homology"/>
<organism evidence="4 5">
    <name type="scientific">Pseudomonas fluvialis</name>
    <dbReference type="NCBI Taxonomy" id="1793966"/>
    <lineage>
        <taxon>Bacteria</taxon>
        <taxon>Pseudomonadati</taxon>
        <taxon>Pseudomonadota</taxon>
        <taxon>Gammaproteobacteria</taxon>
        <taxon>Pseudomonadales</taxon>
        <taxon>Pseudomonadaceae</taxon>
        <taxon>Pseudomonas</taxon>
    </lineage>
</organism>
<evidence type="ECO:0000259" key="3">
    <source>
        <dbReference type="Pfam" id="PF01370"/>
    </source>
</evidence>
<feature type="domain" description="NAD-dependent epimerase/dehydratase" evidence="3">
    <location>
        <begin position="14"/>
        <end position="256"/>
    </location>
</feature>
<accession>A0A2I0CU95</accession>
<dbReference type="Pfam" id="PF01370">
    <property type="entry name" value="Epimerase"/>
    <property type="match status" value="1"/>
</dbReference>
<dbReference type="Gene3D" id="3.40.50.720">
    <property type="entry name" value="NAD(P)-binding Rossmann-like Domain"/>
    <property type="match status" value="1"/>
</dbReference>
<protein>
    <submittedName>
        <fullName evidence="4">NAD-dependent dehydratase</fullName>
    </submittedName>
</protein>
<evidence type="ECO:0000256" key="2">
    <source>
        <dbReference type="ARBA" id="ARBA00007637"/>
    </source>
</evidence>
<comment type="similarity">
    <text evidence="2">Belongs to the NAD(P)-dependent epimerase/dehydratase family.</text>
</comment>
<dbReference type="InterPro" id="IPR001509">
    <property type="entry name" value="Epimerase_deHydtase"/>
</dbReference>
<dbReference type="PANTHER" id="PTHR43000">
    <property type="entry name" value="DTDP-D-GLUCOSE 4,6-DEHYDRATASE-RELATED"/>
    <property type="match status" value="1"/>
</dbReference>
<reference evidence="5" key="1">
    <citation type="submission" date="2017-12" db="EMBL/GenBank/DDBJ databases">
        <authorList>
            <person name="Yu X.-Y."/>
        </authorList>
    </citation>
    <scope>NUCLEOTIDE SEQUENCE [LARGE SCALE GENOMIC DNA]</scope>
    <source>
        <strain evidence="5">ZYSR67-Z</strain>
    </source>
</reference>
<comment type="caution">
    <text evidence="4">The sequence shown here is derived from an EMBL/GenBank/DDBJ whole genome shotgun (WGS) entry which is preliminary data.</text>
</comment>
<evidence type="ECO:0000256" key="1">
    <source>
        <dbReference type="ARBA" id="ARBA00005125"/>
    </source>
</evidence>